<dbReference type="InterPro" id="IPR023346">
    <property type="entry name" value="Lysozyme-like_dom_sf"/>
</dbReference>
<evidence type="ECO:0000313" key="7">
    <source>
        <dbReference type="Proteomes" id="UP001164965"/>
    </source>
</evidence>
<evidence type="ECO:0000256" key="4">
    <source>
        <dbReference type="ARBA" id="ARBA00022807"/>
    </source>
</evidence>
<dbReference type="SUPFAM" id="SSF53955">
    <property type="entry name" value="Lysozyme-like"/>
    <property type="match status" value="1"/>
</dbReference>
<dbReference type="PANTHER" id="PTHR47359">
    <property type="entry name" value="PEPTIDOGLYCAN DL-ENDOPEPTIDASE CWLO"/>
    <property type="match status" value="1"/>
</dbReference>
<keyword evidence="6" id="KW-0614">Plasmid</keyword>
<dbReference type="SUPFAM" id="SSF54001">
    <property type="entry name" value="Cysteine proteinases"/>
    <property type="match status" value="1"/>
</dbReference>
<dbReference type="InterPro" id="IPR038765">
    <property type="entry name" value="Papain-like_cys_pep_sf"/>
</dbReference>
<dbReference type="Gene3D" id="3.90.1720.10">
    <property type="entry name" value="endopeptidase domain like (from Nostoc punctiforme)"/>
    <property type="match status" value="1"/>
</dbReference>
<evidence type="ECO:0000256" key="3">
    <source>
        <dbReference type="ARBA" id="ARBA00022801"/>
    </source>
</evidence>
<dbReference type="PANTHER" id="PTHR47359:SF3">
    <property type="entry name" value="NLP_P60 DOMAIN-CONTAINING PROTEIN-RELATED"/>
    <property type="match status" value="1"/>
</dbReference>
<keyword evidence="7" id="KW-1185">Reference proteome</keyword>
<dbReference type="InterPro" id="IPR051794">
    <property type="entry name" value="PG_Endopeptidase_C40"/>
</dbReference>
<keyword evidence="3" id="KW-0378">Hydrolase</keyword>
<feature type="domain" description="NlpC/P60" evidence="5">
    <location>
        <begin position="189"/>
        <end position="323"/>
    </location>
</feature>
<evidence type="ECO:0000313" key="6">
    <source>
        <dbReference type="EMBL" id="UZJ27013.1"/>
    </source>
</evidence>
<dbReference type="PROSITE" id="PS51935">
    <property type="entry name" value="NLPC_P60"/>
    <property type="match status" value="1"/>
</dbReference>
<dbReference type="Proteomes" id="UP001164965">
    <property type="component" value="Plasmid unnamed2"/>
</dbReference>
<dbReference type="RefSeq" id="WP_265385117.1">
    <property type="nucleotide sequence ID" value="NZ_CP110617.1"/>
</dbReference>
<evidence type="ECO:0000259" key="5">
    <source>
        <dbReference type="PROSITE" id="PS51935"/>
    </source>
</evidence>
<geneLocation type="plasmid" evidence="6 7">
    <name>unnamed2</name>
</geneLocation>
<keyword evidence="4" id="KW-0788">Thiol protease</keyword>
<protein>
    <submittedName>
        <fullName evidence="6">Bifunctional lytic transglycosylase/C40 family peptidase</fullName>
    </submittedName>
</protein>
<dbReference type="InterPro" id="IPR008258">
    <property type="entry name" value="Transglycosylase_SLT_dom_1"/>
</dbReference>
<dbReference type="Pfam" id="PF00877">
    <property type="entry name" value="NLPC_P60"/>
    <property type="match status" value="1"/>
</dbReference>
<accession>A0ABY6P771</accession>
<dbReference type="EMBL" id="CP110617">
    <property type="protein sequence ID" value="UZJ27013.1"/>
    <property type="molecule type" value="Genomic_DNA"/>
</dbReference>
<dbReference type="InterPro" id="IPR000064">
    <property type="entry name" value="NLP_P60_dom"/>
</dbReference>
<sequence>MPAGYLPLVQRAGRLCSEFPAPVIAAQLSAESTFSDATSPSGAQGPAQFMPGTWATWGRDTTGKGFADVHDPSDAVDAQARFDCSLAAQVREGIAGGRIDAGSSVTEIALGAYNAGFGAVLGARGVPGNSQTQAYVPRILDLARTRFSDTATATPPGPATPGTTVTAASAASAGCGAAGGAVPVGPGGGPRAQQVVAAALTQRGLPYIWGGGNYTGPTGGGFDCSGLTAFAFHQVGLDLPRTAQTQYAATASVQLPGGYTPAAYQPGDLLFWGTPDNIHHVGIAIGNGQMVHASTFGQPLAVAPIYDGDFLAATRPLGAGATQ</sequence>
<dbReference type="Gene3D" id="1.10.530.10">
    <property type="match status" value="1"/>
</dbReference>
<name>A0ABY6P771_9NOCA</name>
<dbReference type="Pfam" id="PF01464">
    <property type="entry name" value="SLT"/>
    <property type="match status" value="1"/>
</dbReference>
<keyword evidence="2" id="KW-0645">Protease</keyword>
<evidence type="ECO:0000256" key="2">
    <source>
        <dbReference type="ARBA" id="ARBA00022670"/>
    </source>
</evidence>
<comment type="similarity">
    <text evidence="1">Belongs to the peptidase C40 family.</text>
</comment>
<dbReference type="CDD" id="cd13399">
    <property type="entry name" value="Slt35-like"/>
    <property type="match status" value="1"/>
</dbReference>
<reference evidence="6" key="1">
    <citation type="submission" date="2022-10" db="EMBL/GenBank/DDBJ databases">
        <title>Rhodococcus sp.75.</title>
        <authorList>
            <person name="Sun M."/>
        </authorList>
    </citation>
    <scope>NUCLEOTIDE SEQUENCE</scope>
    <source>
        <strain evidence="6">75</strain>
        <plasmid evidence="6">unnamed2</plasmid>
    </source>
</reference>
<evidence type="ECO:0000256" key="1">
    <source>
        <dbReference type="ARBA" id="ARBA00007074"/>
    </source>
</evidence>
<organism evidence="6 7">
    <name type="scientific">Rhodococcus antarcticus</name>
    <dbReference type="NCBI Taxonomy" id="2987751"/>
    <lineage>
        <taxon>Bacteria</taxon>
        <taxon>Bacillati</taxon>
        <taxon>Actinomycetota</taxon>
        <taxon>Actinomycetes</taxon>
        <taxon>Mycobacteriales</taxon>
        <taxon>Nocardiaceae</taxon>
        <taxon>Rhodococcus</taxon>
    </lineage>
</organism>
<proteinExistence type="inferred from homology"/>
<gene>
    <name evidence="6" type="ORF">RHODO2019_18655</name>
</gene>